<name>Q1ZQC8_PHOAS</name>
<dbReference type="eggNOG" id="ENOG50337Z2">
    <property type="taxonomic scope" value="Bacteria"/>
</dbReference>
<dbReference type="RefSeq" id="WP_005367346.1">
    <property type="nucleotide sequence ID" value="NZ_CH902600.1"/>
</dbReference>
<evidence type="ECO:0000313" key="1">
    <source>
        <dbReference type="EMBL" id="EAS64369.1"/>
    </source>
</evidence>
<gene>
    <name evidence="1" type="ORF">VAS14_01586</name>
</gene>
<organism evidence="1 2">
    <name type="scientific">Photobacterium angustum (strain S14 / CCUG 15956)</name>
    <name type="common">Vibrio sp. (strain S14 / CCUG 15956)</name>
    <dbReference type="NCBI Taxonomy" id="314292"/>
    <lineage>
        <taxon>Bacteria</taxon>
        <taxon>Pseudomonadati</taxon>
        <taxon>Pseudomonadota</taxon>
        <taxon>Gammaproteobacteria</taxon>
        <taxon>Vibrionales</taxon>
        <taxon>Vibrionaceae</taxon>
        <taxon>Photobacterium</taxon>
    </lineage>
</organism>
<sequence length="294" mass="33496">MYKEIALDPHCMSEFHYYGLLKSAFGFESGRYVIAPTKEWVREAYKSVKASSISPTKQKSVTNFLNKLQREKAHPLILLPTDRAGLTTQKGYENWLQWIGSQQSLRRFNAVVSEKDGAAYINYEQIIEGAEIWAMPPTRWIDKSIEDIVSVVEPLIHVGRELIIADPYFKLPNNALFKAILKKAMLGGIKKVTLVTTMECSNLSGVFDREYKHLLDTAIKINYVRVPNQFIHDRYVLTDKAAIKAGQGFAVAPEKGLQSDHLSISLCGLEEYRDTKIRIEEYQKQYPESCELLG</sequence>
<dbReference type="OrthoDB" id="5918663at2"/>
<protein>
    <submittedName>
        <fullName evidence="1">Uncharacterized protein</fullName>
    </submittedName>
</protein>
<reference evidence="1 2" key="1">
    <citation type="journal article" date="2009" name="Proc. Natl. Acad. Sci. U.S.A.">
        <title>The genomic basis of trophic strategy in marine bacteria.</title>
        <authorList>
            <person name="Lauro F.M."/>
            <person name="McDougald D."/>
            <person name="Thomas T."/>
            <person name="Williams T.J."/>
            <person name="Egan S."/>
            <person name="Rice S."/>
            <person name="DeMaere M.Z."/>
            <person name="Ting L."/>
            <person name="Ertan H."/>
            <person name="Johnson J."/>
            <person name="Ferriera S."/>
            <person name="Lapidus A."/>
            <person name="Anderson I."/>
            <person name="Kyrpides N."/>
            <person name="Munk A.C."/>
            <person name="Detter C."/>
            <person name="Han C.S."/>
            <person name="Brown M.V."/>
            <person name="Robb F.T."/>
            <person name="Kjelleberg S."/>
            <person name="Cavicchioli R."/>
        </authorList>
    </citation>
    <scope>NUCLEOTIDE SEQUENCE [LARGE SCALE GENOMIC DNA]</scope>
    <source>
        <strain evidence="1 2">S14</strain>
    </source>
</reference>
<comment type="caution">
    <text evidence="1">The sequence shown here is derived from an EMBL/GenBank/DDBJ whole genome shotgun (WGS) entry which is preliminary data.</text>
</comment>
<evidence type="ECO:0000313" key="2">
    <source>
        <dbReference type="Proteomes" id="UP000001603"/>
    </source>
</evidence>
<dbReference type="HOGENOM" id="CLU_959593_0_0_6"/>
<dbReference type="AlphaFoldDB" id="Q1ZQC8"/>
<dbReference type="Proteomes" id="UP000001603">
    <property type="component" value="Unassembled WGS sequence"/>
</dbReference>
<accession>Q1ZQC8</accession>
<dbReference type="EMBL" id="AAOJ01000003">
    <property type="protein sequence ID" value="EAS64369.1"/>
    <property type="molecule type" value="Genomic_DNA"/>
</dbReference>
<proteinExistence type="predicted"/>